<reference evidence="1" key="1">
    <citation type="submission" date="2021-06" db="EMBL/GenBank/DDBJ databases">
        <title>Parelaphostrongylus tenuis whole genome reference sequence.</title>
        <authorList>
            <person name="Garwood T.J."/>
            <person name="Larsen P.A."/>
            <person name="Fountain-Jones N.M."/>
            <person name="Garbe J.R."/>
            <person name="Macchietto M.G."/>
            <person name="Kania S.A."/>
            <person name="Gerhold R.W."/>
            <person name="Richards J.E."/>
            <person name="Wolf T.M."/>
        </authorList>
    </citation>
    <scope>NUCLEOTIDE SEQUENCE</scope>
    <source>
        <strain evidence="1">MNPRO001-30</strain>
        <tissue evidence="1">Meninges</tissue>
    </source>
</reference>
<dbReference type="EMBL" id="JAHQIW010006585">
    <property type="protein sequence ID" value="KAJ1369511.1"/>
    <property type="molecule type" value="Genomic_DNA"/>
</dbReference>
<comment type="caution">
    <text evidence="1">The sequence shown here is derived from an EMBL/GenBank/DDBJ whole genome shotgun (WGS) entry which is preliminary data.</text>
</comment>
<keyword evidence="2" id="KW-1185">Reference proteome</keyword>
<dbReference type="AlphaFoldDB" id="A0AAD5R4P2"/>
<protein>
    <submittedName>
        <fullName evidence="1">Uncharacterized protein</fullName>
    </submittedName>
</protein>
<name>A0AAD5R4P2_PARTN</name>
<gene>
    <name evidence="1" type="ORF">KIN20_030989</name>
</gene>
<accession>A0AAD5R4P2</accession>
<evidence type="ECO:0000313" key="1">
    <source>
        <dbReference type="EMBL" id="KAJ1369511.1"/>
    </source>
</evidence>
<dbReference type="Proteomes" id="UP001196413">
    <property type="component" value="Unassembled WGS sequence"/>
</dbReference>
<organism evidence="1 2">
    <name type="scientific">Parelaphostrongylus tenuis</name>
    <name type="common">Meningeal worm</name>
    <dbReference type="NCBI Taxonomy" id="148309"/>
    <lineage>
        <taxon>Eukaryota</taxon>
        <taxon>Metazoa</taxon>
        <taxon>Ecdysozoa</taxon>
        <taxon>Nematoda</taxon>
        <taxon>Chromadorea</taxon>
        <taxon>Rhabditida</taxon>
        <taxon>Rhabditina</taxon>
        <taxon>Rhabditomorpha</taxon>
        <taxon>Strongyloidea</taxon>
        <taxon>Metastrongylidae</taxon>
        <taxon>Parelaphostrongylus</taxon>
    </lineage>
</organism>
<evidence type="ECO:0000313" key="2">
    <source>
        <dbReference type="Proteomes" id="UP001196413"/>
    </source>
</evidence>
<proteinExistence type="predicted"/>
<sequence length="96" mass="10473">MMNTAPHCIIVSRTVTALCGPINTNDRVDCMTPATLMKTEAIPTTYKSFSGTITTTNVIMANWSKDMWQSVVNRAVRMIASGPLATHFFSAFANIS</sequence>